<reference evidence="3 4" key="1">
    <citation type="journal article" date="2022" name="Nat. Genet.">
        <title>Improved pea reference genome and pan-genome highlight genomic features and evolutionary characteristics.</title>
        <authorList>
            <person name="Yang T."/>
            <person name="Liu R."/>
            <person name="Luo Y."/>
            <person name="Hu S."/>
            <person name="Wang D."/>
            <person name="Wang C."/>
            <person name="Pandey M.K."/>
            <person name="Ge S."/>
            <person name="Xu Q."/>
            <person name="Li N."/>
            <person name="Li G."/>
            <person name="Huang Y."/>
            <person name="Saxena R.K."/>
            <person name="Ji Y."/>
            <person name="Li M."/>
            <person name="Yan X."/>
            <person name="He Y."/>
            <person name="Liu Y."/>
            <person name="Wang X."/>
            <person name="Xiang C."/>
            <person name="Varshney R.K."/>
            <person name="Ding H."/>
            <person name="Gao S."/>
            <person name="Zong X."/>
        </authorList>
    </citation>
    <scope>NUCLEOTIDE SEQUENCE [LARGE SCALE GENOMIC DNA]</scope>
    <source>
        <strain evidence="3 4">cv. Zhongwan 6</strain>
    </source>
</reference>
<dbReference type="GO" id="GO:0009507">
    <property type="term" value="C:chloroplast"/>
    <property type="evidence" value="ECO:0007669"/>
    <property type="project" value="TreeGrafter"/>
</dbReference>
<name>A0A9D5A5C6_PEA</name>
<dbReference type="PANTHER" id="PTHR24291:SF134">
    <property type="entry name" value="CAROTENE EPSILON-MONOOXYGENASE, CHLOROPLASTIC"/>
    <property type="match status" value="1"/>
</dbReference>
<dbReference type="InterPro" id="IPR001128">
    <property type="entry name" value="Cyt_P450"/>
</dbReference>
<dbReference type="InterPro" id="IPR036396">
    <property type="entry name" value="Cyt_P450_sf"/>
</dbReference>
<evidence type="ECO:0008006" key="5">
    <source>
        <dbReference type="Google" id="ProtNLM"/>
    </source>
</evidence>
<keyword evidence="4" id="KW-1185">Reference proteome</keyword>
<keyword evidence="2" id="KW-1133">Transmembrane helix</keyword>
<dbReference type="GO" id="GO:0020037">
    <property type="term" value="F:heme binding"/>
    <property type="evidence" value="ECO:0007669"/>
    <property type="project" value="InterPro"/>
</dbReference>
<protein>
    <recommendedName>
        <fullName evidence="5">Carotene epsilon-monooxygenase, chloroplastic</fullName>
    </recommendedName>
</protein>
<evidence type="ECO:0000256" key="2">
    <source>
        <dbReference type="SAM" id="Phobius"/>
    </source>
</evidence>
<keyword evidence="2" id="KW-0472">Membrane</keyword>
<organism evidence="3 4">
    <name type="scientific">Pisum sativum</name>
    <name type="common">Garden pea</name>
    <name type="synonym">Lathyrus oleraceus</name>
    <dbReference type="NCBI Taxonomy" id="3888"/>
    <lineage>
        <taxon>Eukaryota</taxon>
        <taxon>Viridiplantae</taxon>
        <taxon>Streptophyta</taxon>
        <taxon>Embryophyta</taxon>
        <taxon>Tracheophyta</taxon>
        <taxon>Spermatophyta</taxon>
        <taxon>Magnoliopsida</taxon>
        <taxon>eudicotyledons</taxon>
        <taxon>Gunneridae</taxon>
        <taxon>Pentapetalae</taxon>
        <taxon>rosids</taxon>
        <taxon>fabids</taxon>
        <taxon>Fabales</taxon>
        <taxon>Fabaceae</taxon>
        <taxon>Papilionoideae</taxon>
        <taxon>50 kb inversion clade</taxon>
        <taxon>NPAAA clade</taxon>
        <taxon>Hologalegina</taxon>
        <taxon>IRL clade</taxon>
        <taxon>Fabeae</taxon>
        <taxon>Lathyrus</taxon>
    </lineage>
</organism>
<dbReference type="PANTHER" id="PTHR24291">
    <property type="entry name" value="CYTOCHROME P450 FAMILY 4"/>
    <property type="match status" value="1"/>
</dbReference>
<proteinExistence type="inferred from homology"/>
<dbReference type="EMBL" id="JAMSHJ010000006">
    <property type="protein sequence ID" value="KAI5395766.1"/>
    <property type="molecule type" value="Genomic_DNA"/>
</dbReference>
<accession>A0A9D5A5C6</accession>
<feature type="transmembrane region" description="Helical" evidence="2">
    <location>
        <begin position="373"/>
        <end position="399"/>
    </location>
</feature>
<comment type="similarity">
    <text evidence="1">Belongs to the cytochrome P450 family.</text>
</comment>
<dbReference type="GO" id="GO:0016705">
    <property type="term" value="F:oxidoreductase activity, acting on paired donors, with incorporation or reduction of molecular oxygen"/>
    <property type="evidence" value="ECO:0007669"/>
    <property type="project" value="InterPro"/>
</dbReference>
<dbReference type="InterPro" id="IPR050196">
    <property type="entry name" value="Cytochrome_P450_Monoox"/>
</dbReference>
<dbReference type="Pfam" id="PF00067">
    <property type="entry name" value="p450"/>
    <property type="match status" value="2"/>
</dbReference>
<dbReference type="Gene3D" id="1.10.630.10">
    <property type="entry name" value="Cytochrome P450"/>
    <property type="match status" value="1"/>
</dbReference>
<dbReference type="Proteomes" id="UP001058974">
    <property type="component" value="Chromosome 6"/>
</dbReference>
<dbReference type="SUPFAM" id="SSF48264">
    <property type="entry name" value="Cytochrome P450"/>
    <property type="match status" value="1"/>
</dbReference>
<gene>
    <name evidence="3" type="ORF">KIW84_062084</name>
</gene>
<dbReference type="GO" id="GO:0016117">
    <property type="term" value="P:carotenoid biosynthetic process"/>
    <property type="evidence" value="ECO:0007669"/>
    <property type="project" value="TreeGrafter"/>
</dbReference>
<dbReference type="GO" id="GO:0005506">
    <property type="term" value="F:iron ion binding"/>
    <property type="evidence" value="ECO:0007669"/>
    <property type="project" value="InterPro"/>
</dbReference>
<dbReference type="Gramene" id="Psat06G0208400-T1">
    <property type="protein sequence ID" value="KAI5395766.1"/>
    <property type="gene ID" value="KIW84_062084"/>
</dbReference>
<comment type="caution">
    <text evidence="3">The sequence shown here is derived from an EMBL/GenBank/DDBJ whole genome shotgun (WGS) entry which is preliminary data.</text>
</comment>
<evidence type="ECO:0000256" key="1">
    <source>
        <dbReference type="ARBA" id="ARBA00010617"/>
    </source>
</evidence>
<dbReference type="GO" id="GO:0004497">
    <property type="term" value="F:monooxygenase activity"/>
    <property type="evidence" value="ECO:0007669"/>
    <property type="project" value="InterPro"/>
</dbReference>
<evidence type="ECO:0000313" key="4">
    <source>
        <dbReference type="Proteomes" id="UP001058974"/>
    </source>
</evidence>
<dbReference type="AlphaFoldDB" id="A0A9D5A5C6"/>
<keyword evidence="2" id="KW-0812">Transmembrane</keyword>
<evidence type="ECO:0000313" key="3">
    <source>
        <dbReference type="EMBL" id="KAI5395766.1"/>
    </source>
</evidence>
<sequence>MPCSLPLSHLSLSSLSKNPLTSSPSPQKPYPLHHRLFVKSSINKNPETTTKTSSWVSPDWLTSLSKSLTTAKDDSGIPIASAKLDDVSDLLGGALFLPLFKWMNEYGPVYRLAAGPRNFVVVSDPAIAKHVLKNYGKYGKGLVAEVSEFLFGSGFAIAEGPLWTARRRAVVPSLHKRYLSIMVDRVFSRCAERLVEKLQPDAINGTAVNMEDKFSQLTLDVIGLSVFNYNFDALNSDSPVIEAVYTSLKEAEARSTDLLPYWKESSFLITRFLIWSLDFLCVCQFSCLFISRSLLLQVGFLCKIIPRQIKAEKAVSVIRETVEDLIAKCKEIVESEGERIDADEYVNDADPSILRFLLASREEVSSVQLRDDLLSMLVAGHETTGSVLTWTLYLLRFFLVSKSTRRGRQSFTRTTSFL</sequence>